<accession>A0A095UMD3</accession>
<dbReference type="PATRIC" id="fig|1177154.3.peg.3129"/>
<gene>
    <name evidence="1" type="ORF">Y5S_03088</name>
</gene>
<proteinExistence type="predicted"/>
<protein>
    <submittedName>
        <fullName evidence="1">Uncharacterized protein</fullName>
    </submittedName>
</protein>
<name>A0A095UMD3_9GAMM</name>
<dbReference type="Proteomes" id="UP000029444">
    <property type="component" value="Unassembled WGS sequence"/>
</dbReference>
<organism evidence="1 2">
    <name type="scientific">Alcanivorax nanhaiticus</name>
    <dbReference type="NCBI Taxonomy" id="1177154"/>
    <lineage>
        <taxon>Bacteria</taxon>
        <taxon>Pseudomonadati</taxon>
        <taxon>Pseudomonadota</taxon>
        <taxon>Gammaproteobacteria</taxon>
        <taxon>Oceanospirillales</taxon>
        <taxon>Alcanivoracaceae</taxon>
        <taxon>Alcanivorax</taxon>
    </lineage>
</organism>
<dbReference type="OrthoDB" id="6077198at2"/>
<dbReference type="RefSeq" id="WP_035234315.1">
    <property type="nucleotide sequence ID" value="NZ_ARXV01000015.1"/>
</dbReference>
<evidence type="ECO:0000313" key="2">
    <source>
        <dbReference type="Proteomes" id="UP000029444"/>
    </source>
</evidence>
<sequence>MSFDSRDPYDAAALYDMWLNCSRCPTTFDFEPGGNIDLDYYHRIGQQARRDRWAVLPARSQGSELIFTVLCPDCALRFGVQGFEGRLDGAEPVIDQICEAMLKVS</sequence>
<dbReference type="EMBL" id="ARXV01000015">
    <property type="protein sequence ID" value="KGD63665.1"/>
    <property type="molecule type" value="Genomic_DNA"/>
</dbReference>
<keyword evidence="2" id="KW-1185">Reference proteome</keyword>
<dbReference type="AlphaFoldDB" id="A0A095UMD3"/>
<dbReference type="STRING" id="1177154.Y5S_03088"/>
<comment type="caution">
    <text evidence="1">The sequence shown here is derived from an EMBL/GenBank/DDBJ whole genome shotgun (WGS) entry which is preliminary data.</text>
</comment>
<reference evidence="1 2" key="1">
    <citation type="submission" date="2012-09" db="EMBL/GenBank/DDBJ databases">
        <title>Genome Sequence of alkane-degrading Bacterium Alcanivorax sp. 19-m-6.</title>
        <authorList>
            <person name="Lai Q."/>
            <person name="Shao Z."/>
        </authorList>
    </citation>
    <scope>NUCLEOTIDE SEQUENCE [LARGE SCALE GENOMIC DNA]</scope>
    <source>
        <strain evidence="1 2">19-m-6</strain>
    </source>
</reference>
<evidence type="ECO:0000313" key="1">
    <source>
        <dbReference type="EMBL" id="KGD63665.1"/>
    </source>
</evidence>